<evidence type="ECO:0000313" key="1">
    <source>
        <dbReference type="EMBL" id="MPN44960.1"/>
    </source>
</evidence>
<dbReference type="EMBL" id="VSSQ01104500">
    <property type="protein sequence ID" value="MPN44960.1"/>
    <property type="molecule type" value="Genomic_DNA"/>
</dbReference>
<dbReference type="AlphaFoldDB" id="A0A645I1C9"/>
<reference evidence="1" key="1">
    <citation type="submission" date="2019-08" db="EMBL/GenBank/DDBJ databases">
        <authorList>
            <person name="Kucharzyk K."/>
            <person name="Murdoch R.W."/>
            <person name="Higgins S."/>
            <person name="Loffler F."/>
        </authorList>
    </citation>
    <scope>NUCLEOTIDE SEQUENCE</scope>
</reference>
<protein>
    <submittedName>
        <fullName evidence="1">Uncharacterized protein</fullName>
    </submittedName>
</protein>
<gene>
    <name evidence="1" type="ORF">SDC9_192527</name>
</gene>
<accession>A0A645I1C9</accession>
<proteinExistence type="predicted"/>
<sequence length="87" mass="9555">MAVNRNGAGARADVAGQNVHGGAFARAVEAKQADDLSGRNRKRDALKRFFFPVALDEVFHLYQLCLRSFDANDLCFNGVPIGTERTE</sequence>
<organism evidence="1">
    <name type="scientific">bioreactor metagenome</name>
    <dbReference type="NCBI Taxonomy" id="1076179"/>
    <lineage>
        <taxon>unclassified sequences</taxon>
        <taxon>metagenomes</taxon>
        <taxon>ecological metagenomes</taxon>
    </lineage>
</organism>
<comment type="caution">
    <text evidence="1">The sequence shown here is derived from an EMBL/GenBank/DDBJ whole genome shotgun (WGS) entry which is preliminary data.</text>
</comment>
<name>A0A645I1C9_9ZZZZ</name>